<dbReference type="Gene3D" id="1.25.40.10">
    <property type="entry name" value="Tetratricopeptide repeat domain"/>
    <property type="match status" value="1"/>
</dbReference>
<reference evidence="6" key="3">
    <citation type="submission" date="2025-04" db="UniProtKB">
        <authorList>
            <consortium name="RefSeq"/>
        </authorList>
    </citation>
    <scope>IDENTIFICATION</scope>
    <source>
        <strain evidence="6">CBS 781.70</strain>
    </source>
</reference>
<evidence type="ECO:0000313" key="5">
    <source>
        <dbReference type="Proteomes" id="UP000504638"/>
    </source>
</evidence>
<dbReference type="EMBL" id="ML975182">
    <property type="protein sequence ID" value="KAF1808565.1"/>
    <property type="molecule type" value="Genomic_DNA"/>
</dbReference>
<dbReference type="Proteomes" id="UP000504638">
    <property type="component" value="Unplaced"/>
</dbReference>
<dbReference type="RefSeq" id="XP_033530196.1">
    <property type="nucleotide sequence ID" value="XM_033674461.1"/>
</dbReference>
<proteinExistence type="predicted"/>
<name>A0A6G1FRT7_9PEZI</name>
<evidence type="ECO:0000313" key="4">
    <source>
        <dbReference type="EMBL" id="KAF1808565.1"/>
    </source>
</evidence>
<dbReference type="PANTHER" id="PTHR40375:SF2">
    <property type="entry name" value="SPORULATION-SPECIFIC PROTEIN 22"/>
    <property type="match status" value="1"/>
</dbReference>
<organism evidence="4">
    <name type="scientific">Eremomyces bilateralis CBS 781.70</name>
    <dbReference type="NCBI Taxonomy" id="1392243"/>
    <lineage>
        <taxon>Eukaryota</taxon>
        <taxon>Fungi</taxon>
        <taxon>Dikarya</taxon>
        <taxon>Ascomycota</taxon>
        <taxon>Pezizomycotina</taxon>
        <taxon>Dothideomycetes</taxon>
        <taxon>Dothideomycetes incertae sedis</taxon>
        <taxon>Eremomycetales</taxon>
        <taxon>Eremomycetaceae</taxon>
        <taxon>Eremomyces</taxon>
    </lineage>
</organism>
<protein>
    <recommendedName>
        <fullName evidence="2">Protein ZIP4 homolog</fullName>
    </recommendedName>
</protein>
<keyword evidence="1" id="KW-0469">Meiosis</keyword>
<evidence type="ECO:0000256" key="1">
    <source>
        <dbReference type="ARBA" id="ARBA00023254"/>
    </source>
</evidence>
<dbReference type="InterPro" id="IPR013940">
    <property type="entry name" value="Spo22/ZIP4/TEX11"/>
</dbReference>
<evidence type="ECO:0000256" key="3">
    <source>
        <dbReference type="SAM" id="MobiDB-lite"/>
    </source>
</evidence>
<dbReference type="GO" id="GO:0090173">
    <property type="term" value="P:regulation of synaptonemal complex assembly"/>
    <property type="evidence" value="ECO:0007669"/>
    <property type="project" value="InterPro"/>
</dbReference>
<feature type="region of interest" description="Disordered" evidence="3">
    <location>
        <begin position="1"/>
        <end position="24"/>
    </location>
</feature>
<dbReference type="GeneID" id="54415031"/>
<accession>A0A6G1FRT7</accession>
<dbReference type="GO" id="GO:0051321">
    <property type="term" value="P:meiotic cell cycle"/>
    <property type="evidence" value="ECO:0007669"/>
    <property type="project" value="UniProtKB-KW"/>
</dbReference>
<reference evidence="6" key="2">
    <citation type="submission" date="2020-04" db="EMBL/GenBank/DDBJ databases">
        <authorList>
            <consortium name="NCBI Genome Project"/>
        </authorList>
    </citation>
    <scope>NUCLEOTIDE SEQUENCE</scope>
    <source>
        <strain evidence="6">CBS 781.70</strain>
    </source>
</reference>
<reference evidence="4 6" key="1">
    <citation type="submission" date="2020-01" db="EMBL/GenBank/DDBJ databases">
        <authorList>
            <consortium name="DOE Joint Genome Institute"/>
            <person name="Haridas S."/>
            <person name="Albert R."/>
            <person name="Binder M."/>
            <person name="Bloem J."/>
            <person name="Labutti K."/>
            <person name="Salamov A."/>
            <person name="Andreopoulos B."/>
            <person name="Baker S.E."/>
            <person name="Barry K."/>
            <person name="Bills G."/>
            <person name="Bluhm B.H."/>
            <person name="Cannon C."/>
            <person name="Castanera R."/>
            <person name="Culley D.E."/>
            <person name="Daum C."/>
            <person name="Ezra D."/>
            <person name="Gonzalez J.B."/>
            <person name="Henrissat B."/>
            <person name="Kuo A."/>
            <person name="Liang C."/>
            <person name="Lipzen A."/>
            <person name="Lutzoni F."/>
            <person name="Magnuson J."/>
            <person name="Mondo S."/>
            <person name="Nolan M."/>
            <person name="Ohm R."/>
            <person name="Pangilinan J."/>
            <person name="Park H.-J."/>
            <person name="Ramirez L."/>
            <person name="Alfaro M."/>
            <person name="Sun H."/>
            <person name="Tritt A."/>
            <person name="Yoshinaga Y."/>
            <person name="Zwiers L.-H."/>
            <person name="Turgeon B.G."/>
            <person name="Goodwin S.B."/>
            <person name="Spatafora J.W."/>
            <person name="Crous P.W."/>
            <person name="Grigoriev I.V."/>
        </authorList>
    </citation>
    <scope>NUCLEOTIDE SEQUENCE</scope>
    <source>
        <strain evidence="4 6">CBS 781.70</strain>
    </source>
</reference>
<dbReference type="InterPro" id="IPR011990">
    <property type="entry name" value="TPR-like_helical_dom_sf"/>
</dbReference>
<sequence>MPRLGPVTREPRRPTRPPTQKTPVFSAAKLEKEKKVKNILDFASDLRMRLSEDLVSNLRTKDGALLDLVSDLKRYIKPLPLSTTSAASKKAEFDILGTDLWNLATQLKRSWDGWNYEASKDDTTVDGSRSNPIFEALTCHIRVFSFLLIDTGCMPQVEKELNDPSRFLRLVGISIKSGRTCLLCSELELALVSLERAAACLQVLHDVEKVSGGSSSRENLDPEDKLLLGRYSAEYYGLRIMLAWRQDRLDIAEHMYAELQQSTESPAASLTPPSAEALADMFHTIGRSLLHNRTFSPAIEWLTRARDTLLSQPVERLSITASELKLAVLHDLVKAFLAECSADSKDKAENTLAMIEREHGGKLAWMLLKLDMLKLQEGRDIADRYYEVLLRIIESVILTENIFRMIIHRWHELKTLSPILAQRALDDLLDLRLYATDNTDRIERIVVMRVWVSMSSPEVNESVTAFHTFLESVLRNVKGPFSAQAAHAAQMLIWKKIESCFSGGAYRECKDWCQSAGHHLFSQTGDLNRSTVLRKLMICEIKCKQFKEAKDVYQAMPQSGRDALTTQYLLYKIAIQEGNSEIAAECLDKICRQSHKDKTLLFACVADAQETGEKSQAIHALHKVLEKYDYKSPGGVHLPALLRCTIRLISGEIFDDLKKNSILLEDLCYTYESAFSHVEKQRKSAGDDKAGTFTLDELEWFAKSSYNAAVKLCSHIDPNFLSRLLDSCVEFIDGHIKASNSVKSDFGVRKLHATYLAASAHLVLARGEDDIELSKKHYLSVRDYSSSYYQLFAADTEPLNISAEMQKDLIFKQFHLLKFSLEACLYLSDWTTIDTLFSLALKLPQSRQTGQDDWTAQWQTLGDLTLHLQAQAANQGVDITTRTKFLKYLQAIMNRLRQSPSSVTARQHIARWLRCMFQAAQSIDQEMAVKVLEQAGVLAREWSVAKGDSEGRMEGKERDKPVFPQEEMEWLVATSFNWAVDAYCGGDNGACQKWGEAALGLADALASSGEGGKRLLKEVQERYKKLRWTQEDEMVE</sequence>
<dbReference type="InterPro" id="IPR039057">
    <property type="entry name" value="Spo22/ZIP4"/>
</dbReference>
<gene>
    <name evidence="4 6" type="ORF">P152DRAFT_216990</name>
</gene>
<dbReference type="Pfam" id="PF08631">
    <property type="entry name" value="SPO22"/>
    <property type="match status" value="1"/>
</dbReference>
<evidence type="ECO:0000313" key="6">
    <source>
        <dbReference type="RefSeq" id="XP_033530196.1"/>
    </source>
</evidence>
<dbReference type="PANTHER" id="PTHR40375">
    <property type="entry name" value="SPORULATION-SPECIFIC PROTEIN 22"/>
    <property type="match status" value="1"/>
</dbReference>
<dbReference type="OrthoDB" id="65716at2759"/>
<evidence type="ECO:0000256" key="2">
    <source>
        <dbReference type="ARBA" id="ARBA00031845"/>
    </source>
</evidence>
<dbReference type="AlphaFoldDB" id="A0A6G1FRT7"/>
<keyword evidence="5" id="KW-1185">Reference proteome</keyword>